<dbReference type="InterPro" id="IPR003689">
    <property type="entry name" value="ZIP"/>
</dbReference>
<comment type="subcellular location">
    <subcellularLocation>
        <location evidence="1">Membrane</location>
        <topology evidence="1">Multi-pass membrane protein</topology>
    </subcellularLocation>
</comment>
<protein>
    <submittedName>
        <fullName evidence="6">ZIP family metal transporter</fullName>
    </submittedName>
</protein>
<evidence type="ECO:0000313" key="6">
    <source>
        <dbReference type="EMBL" id="NEN24335.1"/>
    </source>
</evidence>
<keyword evidence="4 5" id="KW-0472">Membrane</keyword>
<dbReference type="PANTHER" id="PTHR11040:SF44">
    <property type="entry name" value="PROTEIN ZNTC-RELATED"/>
    <property type="match status" value="1"/>
</dbReference>
<feature type="transmembrane region" description="Helical" evidence="5">
    <location>
        <begin position="163"/>
        <end position="185"/>
    </location>
</feature>
<accession>A0A7K3WUJ5</accession>
<evidence type="ECO:0000256" key="2">
    <source>
        <dbReference type="ARBA" id="ARBA00022692"/>
    </source>
</evidence>
<sequence length="242" mass="26334">MTAVQIITPVVAGLLGGFAGIYLHGRITKDVKILLAFSGAYLFALTVLHLLPDIFHIAGGTVGYFILIGFLLQITLDYFSKGVEHGHIHHSDQESKSFPLGIFISLYLHSMLEGLPISGGEALSHNHHGHGNALLIGIAIHKIPEAIALAALLYHFYASKKKVIWYILLYSTATPLGILAGYLLIKSDIENPDVLYAHILAVAVGIFIHVSTTIIFEADEHHRLSWRKVAAILLGLGLVLLI</sequence>
<evidence type="ECO:0000256" key="5">
    <source>
        <dbReference type="SAM" id="Phobius"/>
    </source>
</evidence>
<feature type="transmembrane region" description="Helical" evidence="5">
    <location>
        <begin position="57"/>
        <end position="79"/>
    </location>
</feature>
<keyword evidence="7" id="KW-1185">Reference proteome</keyword>
<dbReference type="GO" id="GO:0005385">
    <property type="term" value="F:zinc ion transmembrane transporter activity"/>
    <property type="evidence" value="ECO:0007669"/>
    <property type="project" value="TreeGrafter"/>
</dbReference>
<dbReference type="PANTHER" id="PTHR11040">
    <property type="entry name" value="ZINC/IRON TRANSPORTER"/>
    <property type="match status" value="1"/>
</dbReference>
<feature type="transmembrane region" description="Helical" evidence="5">
    <location>
        <begin position="197"/>
        <end position="218"/>
    </location>
</feature>
<keyword evidence="2 5" id="KW-0812">Transmembrane</keyword>
<proteinExistence type="predicted"/>
<evidence type="ECO:0000256" key="1">
    <source>
        <dbReference type="ARBA" id="ARBA00004141"/>
    </source>
</evidence>
<dbReference type="RefSeq" id="WP_163285728.1">
    <property type="nucleotide sequence ID" value="NZ_JAAGVY010000024.1"/>
</dbReference>
<evidence type="ECO:0000256" key="3">
    <source>
        <dbReference type="ARBA" id="ARBA00022989"/>
    </source>
</evidence>
<evidence type="ECO:0000313" key="7">
    <source>
        <dbReference type="Proteomes" id="UP000486602"/>
    </source>
</evidence>
<comment type="caution">
    <text evidence="6">The sequence shown here is derived from an EMBL/GenBank/DDBJ whole genome shotgun (WGS) entry which is preliminary data.</text>
</comment>
<feature type="transmembrane region" description="Helical" evidence="5">
    <location>
        <begin position="6"/>
        <end position="24"/>
    </location>
</feature>
<keyword evidence="3 5" id="KW-1133">Transmembrane helix</keyword>
<dbReference type="Pfam" id="PF02535">
    <property type="entry name" value="Zip"/>
    <property type="match status" value="1"/>
</dbReference>
<feature type="transmembrane region" description="Helical" evidence="5">
    <location>
        <begin position="133"/>
        <end position="157"/>
    </location>
</feature>
<evidence type="ECO:0000256" key="4">
    <source>
        <dbReference type="ARBA" id="ARBA00023136"/>
    </source>
</evidence>
<feature type="transmembrane region" description="Helical" evidence="5">
    <location>
        <begin position="31"/>
        <end position="51"/>
    </location>
</feature>
<organism evidence="6 7">
    <name type="scientific">Cryomorpha ignava</name>
    <dbReference type="NCBI Taxonomy" id="101383"/>
    <lineage>
        <taxon>Bacteria</taxon>
        <taxon>Pseudomonadati</taxon>
        <taxon>Bacteroidota</taxon>
        <taxon>Flavobacteriia</taxon>
        <taxon>Flavobacteriales</taxon>
        <taxon>Cryomorphaceae</taxon>
        <taxon>Cryomorpha</taxon>
    </lineage>
</organism>
<name>A0A7K3WUJ5_9FLAO</name>
<dbReference type="Proteomes" id="UP000486602">
    <property type="component" value="Unassembled WGS sequence"/>
</dbReference>
<dbReference type="GO" id="GO:0016020">
    <property type="term" value="C:membrane"/>
    <property type="evidence" value="ECO:0007669"/>
    <property type="project" value="UniProtKB-SubCell"/>
</dbReference>
<dbReference type="EMBL" id="JAAGVY010000024">
    <property type="protein sequence ID" value="NEN24335.1"/>
    <property type="molecule type" value="Genomic_DNA"/>
</dbReference>
<feature type="transmembrane region" description="Helical" evidence="5">
    <location>
        <begin position="224"/>
        <end position="241"/>
    </location>
</feature>
<reference evidence="6 7" key="1">
    <citation type="submission" date="2020-02" db="EMBL/GenBank/DDBJ databases">
        <title>Out from the shadows clarifying the taxonomy of the family Cryomorphaceae and related taxa by utilizing the GTDB taxonomic framework.</title>
        <authorList>
            <person name="Bowman J.P."/>
        </authorList>
    </citation>
    <scope>NUCLEOTIDE SEQUENCE [LARGE SCALE GENOMIC DNA]</scope>
    <source>
        <strain evidence="6 7">QSSC 1-22</strain>
    </source>
</reference>
<gene>
    <name evidence="6" type="ORF">G3O08_12550</name>
</gene>
<dbReference type="AlphaFoldDB" id="A0A7K3WUJ5"/>